<proteinExistence type="inferred from homology"/>
<dbReference type="PANTHER" id="PTHR30238:SF0">
    <property type="entry name" value="THYLAKOID MEMBRANE PROTEIN TERC, CHLOROPLASTIC"/>
    <property type="match status" value="1"/>
</dbReference>
<dbReference type="NCBIfam" id="TIGR03718">
    <property type="entry name" value="R_switched_Alx"/>
    <property type="match status" value="1"/>
</dbReference>
<reference evidence="7" key="1">
    <citation type="submission" date="2020-10" db="EMBL/GenBank/DDBJ databases">
        <title>Taxonomic study of unclassified bacteria belonging to the class Ktedonobacteria.</title>
        <authorList>
            <person name="Yabe S."/>
            <person name="Wang C.M."/>
            <person name="Zheng Y."/>
            <person name="Sakai Y."/>
            <person name="Cavaletti L."/>
            <person name="Monciardini P."/>
            <person name="Donadio S."/>
        </authorList>
    </citation>
    <scope>NUCLEOTIDE SEQUENCE</scope>
    <source>
        <strain evidence="7">SOSP1-1</strain>
    </source>
</reference>
<feature type="transmembrane region" description="Helical" evidence="6">
    <location>
        <begin position="6"/>
        <end position="28"/>
    </location>
</feature>
<dbReference type="Proteomes" id="UP000612362">
    <property type="component" value="Unassembled WGS sequence"/>
</dbReference>
<accession>A0A8J3HRU9</accession>
<dbReference type="AlphaFoldDB" id="A0A8J3HRU9"/>
<organism evidence="7 8">
    <name type="scientific">Ktedonospora formicarum</name>
    <dbReference type="NCBI Taxonomy" id="2778364"/>
    <lineage>
        <taxon>Bacteria</taxon>
        <taxon>Bacillati</taxon>
        <taxon>Chloroflexota</taxon>
        <taxon>Ktedonobacteria</taxon>
        <taxon>Ktedonobacterales</taxon>
        <taxon>Ktedonobacteraceae</taxon>
        <taxon>Ktedonospora</taxon>
    </lineage>
</organism>
<keyword evidence="3 6" id="KW-0812">Transmembrane</keyword>
<evidence type="ECO:0000256" key="5">
    <source>
        <dbReference type="ARBA" id="ARBA00023136"/>
    </source>
</evidence>
<evidence type="ECO:0000313" key="8">
    <source>
        <dbReference type="Proteomes" id="UP000612362"/>
    </source>
</evidence>
<sequence length="323" mass="36273">MFLTQGIWPWVAFNAFVIILLALDLGVFNRKSHTVSIKEALIWSVVWISLALAFNVGIYFFQGPDIALQFLTGYLIEKSLSVDNIFVFVLLFTFFAVDPKYQHRVLFWGVLGALVMRGALIGVGAVLLDTFHWIIYIFGAFLVFTGIRMGVQKNEEVHPERNPILKLMRRILPVSDNYDGARFFTKINGKRLATPLLLVLIVVETTDLVFAVDSIPAIFAVTNDPFIVYTSNVFAILGLRSLYFVFANIIHKFHYLKLGLAVILSYVGVKMLVADFFHIPTFLSLAIIALVLTVAIIASAIRARRIGETASHKEEKETTKVPS</sequence>
<keyword evidence="4 6" id="KW-1133">Transmembrane helix</keyword>
<evidence type="ECO:0000313" key="7">
    <source>
        <dbReference type="EMBL" id="GHO42464.1"/>
    </source>
</evidence>
<evidence type="ECO:0000256" key="1">
    <source>
        <dbReference type="ARBA" id="ARBA00004141"/>
    </source>
</evidence>
<gene>
    <name evidence="7" type="ORF">KSX_06270</name>
</gene>
<feature type="transmembrane region" description="Helical" evidence="6">
    <location>
        <begin position="133"/>
        <end position="151"/>
    </location>
</feature>
<dbReference type="InterPro" id="IPR022369">
    <property type="entry name" value="Integral_membrane_TerC_rswitch"/>
</dbReference>
<keyword evidence="8" id="KW-1185">Reference proteome</keyword>
<feature type="transmembrane region" description="Helical" evidence="6">
    <location>
        <begin position="283"/>
        <end position="303"/>
    </location>
</feature>
<feature type="transmembrane region" description="Helical" evidence="6">
    <location>
        <begin position="105"/>
        <end position="127"/>
    </location>
</feature>
<dbReference type="RefSeq" id="WP_220192002.1">
    <property type="nucleotide sequence ID" value="NZ_BNJF01000001.1"/>
</dbReference>
<evidence type="ECO:0000256" key="3">
    <source>
        <dbReference type="ARBA" id="ARBA00022692"/>
    </source>
</evidence>
<protein>
    <submittedName>
        <fullName evidence="7">Membrane protein</fullName>
    </submittedName>
</protein>
<name>A0A8J3HRU9_9CHLR</name>
<dbReference type="Pfam" id="PF03741">
    <property type="entry name" value="TerC"/>
    <property type="match status" value="1"/>
</dbReference>
<comment type="similarity">
    <text evidence="2">Belongs to the TerC family.</text>
</comment>
<feature type="transmembrane region" description="Helical" evidence="6">
    <location>
        <begin position="196"/>
        <end position="220"/>
    </location>
</feature>
<feature type="transmembrane region" description="Helical" evidence="6">
    <location>
        <begin position="258"/>
        <end position="277"/>
    </location>
</feature>
<dbReference type="GO" id="GO:0016020">
    <property type="term" value="C:membrane"/>
    <property type="evidence" value="ECO:0007669"/>
    <property type="project" value="UniProtKB-SubCell"/>
</dbReference>
<dbReference type="InterPro" id="IPR005496">
    <property type="entry name" value="Integral_membrane_TerC"/>
</dbReference>
<comment type="subcellular location">
    <subcellularLocation>
        <location evidence="1">Membrane</location>
        <topology evidence="1">Multi-pass membrane protein</topology>
    </subcellularLocation>
</comment>
<comment type="caution">
    <text evidence="7">The sequence shown here is derived from an EMBL/GenBank/DDBJ whole genome shotgun (WGS) entry which is preliminary data.</text>
</comment>
<evidence type="ECO:0000256" key="6">
    <source>
        <dbReference type="SAM" id="Phobius"/>
    </source>
</evidence>
<evidence type="ECO:0000256" key="4">
    <source>
        <dbReference type="ARBA" id="ARBA00022989"/>
    </source>
</evidence>
<feature type="transmembrane region" description="Helical" evidence="6">
    <location>
        <begin position="226"/>
        <end position="246"/>
    </location>
</feature>
<feature type="transmembrane region" description="Helical" evidence="6">
    <location>
        <begin position="40"/>
        <end position="61"/>
    </location>
</feature>
<feature type="transmembrane region" description="Helical" evidence="6">
    <location>
        <begin position="81"/>
        <end position="98"/>
    </location>
</feature>
<keyword evidence="5 6" id="KW-0472">Membrane</keyword>
<evidence type="ECO:0000256" key="2">
    <source>
        <dbReference type="ARBA" id="ARBA00007511"/>
    </source>
</evidence>
<dbReference type="EMBL" id="BNJF01000001">
    <property type="protein sequence ID" value="GHO42464.1"/>
    <property type="molecule type" value="Genomic_DNA"/>
</dbReference>
<dbReference type="PANTHER" id="PTHR30238">
    <property type="entry name" value="MEMBRANE BOUND PREDICTED REDOX MODULATOR"/>
    <property type="match status" value="1"/>
</dbReference>